<comment type="caution">
    <text evidence="1">The sequence shown here is derived from an EMBL/GenBank/DDBJ whole genome shotgun (WGS) entry which is preliminary data.</text>
</comment>
<gene>
    <name evidence="1" type="ORF">ULMS_29080</name>
</gene>
<evidence type="ECO:0000313" key="1">
    <source>
        <dbReference type="EMBL" id="GEQ87400.1"/>
    </source>
</evidence>
<dbReference type="RefSeq" id="WP_151895320.1">
    <property type="nucleotide sequence ID" value="NZ_BKCF01000009.1"/>
</dbReference>
<accession>A0A5J4FYP4</accession>
<dbReference type="OrthoDB" id="1444613at2"/>
<evidence type="ECO:0000313" key="2">
    <source>
        <dbReference type="Proteomes" id="UP000326994"/>
    </source>
</evidence>
<reference evidence="1 2" key="1">
    <citation type="submission" date="2019-08" db="EMBL/GenBank/DDBJ databases">
        <title>Ulvibacter marinistellae sp. nov., isolated from a starfish, Patiria pectinifera.</title>
        <authorList>
            <person name="Kawano K."/>
            <person name="Ushijima N."/>
            <person name="Kihara M."/>
            <person name="Itoh H."/>
        </authorList>
    </citation>
    <scope>NUCLEOTIDE SEQUENCE [LARGE SCALE GENOMIC DNA]</scope>
    <source>
        <strain evidence="1 2">KK4</strain>
    </source>
</reference>
<dbReference type="EMBL" id="BKCF01000009">
    <property type="protein sequence ID" value="GEQ87400.1"/>
    <property type="molecule type" value="Genomic_DNA"/>
</dbReference>
<dbReference type="Proteomes" id="UP000326994">
    <property type="component" value="Unassembled WGS sequence"/>
</dbReference>
<keyword evidence="2" id="KW-1185">Reference proteome</keyword>
<name>A0A5J4FYP4_9FLAO</name>
<organism evidence="1 2">
    <name type="scientific">Patiriisocius marinistellae</name>
    <dbReference type="NCBI Taxonomy" id="2494560"/>
    <lineage>
        <taxon>Bacteria</taxon>
        <taxon>Pseudomonadati</taxon>
        <taxon>Bacteroidota</taxon>
        <taxon>Flavobacteriia</taxon>
        <taxon>Flavobacteriales</taxon>
        <taxon>Flavobacteriaceae</taxon>
        <taxon>Patiriisocius</taxon>
    </lineage>
</organism>
<protein>
    <submittedName>
        <fullName evidence="1">Uncharacterized protein</fullName>
    </submittedName>
</protein>
<proteinExistence type="predicted"/>
<dbReference type="PROSITE" id="PS51257">
    <property type="entry name" value="PROKAR_LIPOPROTEIN"/>
    <property type="match status" value="1"/>
</dbReference>
<dbReference type="AlphaFoldDB" id="A0A5J4FYP4"/>
<sequence length="96" mass="11097">MKFKILICGLLFLIYGCSVENDREKYAELIIEKVEKFKTEKNRLPKNASEIGLVELENSKAFYEKKTDSTYIVWFGISLGESKTYNSSKKEWTKGG</sequence>